<evidence type="ECO:0008006" key="3">
    <source>
        <dbReference type="Google" id="ProtNLM"/>
    </source>
</evidence>
<reference evidence="1 2" key="1">
    <citation type="journal article" date="2016" name="Nat. Commun.">
        <title>Thousands of microbial genomes shed light on interconnected biogeochemical processes in an aquifer system.</title>
        <authorList>
            <person name="Anantharaman K."/>
            <person name="Brown C.T."/>
            <person name="Hug L.A."/>
            <person name="Sharon I."/>
            <person name="Castelle C.J."/>
            <person name="Probst A.J."/>
            <person name="Thomas B.C."/>
            <person name="Singh A."/>
            <person name="Wilkins M.J."/>
            <person name="Karaoz U."/>
            <person name="Brodie E.L."/>
            <person name="Williams K.H."/>
            <person name="Hubbard S.S."/>
            <person name="Banfield J.F."/>
        </authorList>
    </citation>
    <scope>NUCLEOTIDE SEQUENCE [LARGE SCALE GENOMIC DNA]</scope>
</reference>
<accession>A0A1F5G4W3</accession>
<dbReference type="InterPro" id="IPR008482">
    <property type="entry name" value="DUF763"/>
</dbReference>
<dbReference type="AlphaFoldDB" id="A0A1F5G4W3"/>
<comment type="caution">
    <text evidence="1">The sequence shown here is derived from an EMBL/GenBank/DDBJ whole genome shotgun (WGS) entry which is preliminary data.</text>
</comment>
<sequence>MKTGVANLPLHYGSAPRWLFERMAKLAREITIVIVDKKGPDEFLQKISDPFWFQAFGCVLGFDWHSSGVTTTVGGALKVGLRDVSKELGIFVAGGKGGTSRKTPDEIEIASQKIHLPHVLSHKLIYASKMSAKVDTAGLQDGYQLYHHNFIFTKHGKWAVVQQGMNTDTRWARRYHWLSDEVSNFVCQPHKAVCSDNKGEVLNMVARESHKSQLTSYRLARQKPEKLANQIKKLKTLNLPRRESILVSDLNPDSLRKIFVKTYESQPASFENLLATGGVGPKTIRALALISELIYNVPYSMYDPVRYSFAHGGKDGTPYPVNRKTYDSSIAFLHDAVVKAKIGRSDKLRALEQLSFFYHD</sequence>
<evidence type="ECO:0000313" key="1">
    <source>
        <dbReference type="EMBL" id="OGD86906.1"/>
    </source>
</evidence>
<dbReference type="PANTHER" id="PTHR38597">
    <property type="entry name" value="BLL3834 PROTEIN"/>
    <property type="match status" value="1"/>
</dbReference>
<dbReference type="PANTHER" id="PTHR38597:SF1">
    <property type="entry name" value="BLL3834 PROTEIN"/>
    <property type="match status" value="1"/>
</dbReference>
<organism evidence="1 2">
    <name type="scientific">Candidatus Curtissbacteria bacterium RBG_16_39_7</name>
    <dbReference type="NCBI Taxonomy" id="1797707"/>
    <lineage>
        <taxon>Bacteria</taxon>
        <taxon>Candidatus Curtissiibacteriota</taxon>
    </lineage>
</organism>
<evidence type="ECO:0000313" key="2">
    <source>
        <dbReference type="Proteomes" id="UP000176628"/>
    </source>
</evidence>
<name>A0A1F5G4W3_9BACT</name>
<gene>
    <name evidence="1" type="ORF">A2Z23_01430</name>
</gene>
<dbReference type="Proteomes" id="UP000176628">
    <property type="component" value="Unassembled WGS sequence"/>
</dbReference>
<dbReference type="Pfam" id="PF05559">
    <property type="entry name" value="DUF763"/>
    <property type="match status" value="1"/>
</dbReference>
<dbReference type="EMBL" id="MFAV01000002">
    <property type="protein sequence ID" value="OGD86906.1"/>
    <property type="molecule type" value="Genomic_DNA"/>
</dbReference>
<protein>
    <recommendedName>
        <fullName evidence="3">DUF763 domain-containing protein</fullName>
    </recommendedName>
</protein>
<proteinExistence type="predicted"/>